<keyword evidence="9" id="KW-1185">Reference proteome</keyword>
<dbReference type="Pfam" id="PF03256">
    <property type="entry name" value="ANAPC10"/>
    <property type="match status" value="1"/>
</dbReference>
<dbReference type="InterPro" id="IPR008979">
    <property type="entry name" value="Galactose-bd-like_sf"/>
</dbReference>
<keyword evidence="6" id="KW-0131">Cell cycle</keyword>
<comment type="similarity">
    <text evidence="1">Belongs to the APC10 family.</text>
</comment>
<sequence length="247" mass="28779">MPGPSILERLLNDPEQEDELNEADEDSFLSLSMVTDVGQHKIVPMEEEEVEVKPIVVARQWQRFLPDGRIDDYVDVTMNANWAVSSVREQRGAASLLNDDLSDYWESEGHRPHFLYCEFAEITDVIGFLIYFDHKEDDSFTPRKIICQMSYDINYFSKGNSFVFNYSQPQGWIYNSLHKHGRFTTPTSCWAIRFVISDMHDGRNTRIRCIKVLAQSASAKRRFEKMENKENSPLFAHSTIETYMTLR</sequence>
<evidence type="ECO:0000256" key="1">
    <source>
        <dbReference type="ARBA" id="ARBA00006762"/>
    </source>
</evidence>
<dbReference type="GO" id="GO:0005680">
    <property type="term" value="C:anaphase-promoting complex"/>
    <property type="evidence" value="ECO:0007669"/>
    <property type="project" value="InterPro"/>
</dbReference>
<keyword evidence="4" id="KW-0498">Mitosis</keyword>
<evidence type="ECO:0000256" key="2">
    <source>
        <dbReference type="ARBA" id="ARBA00013927"/>
    </source>
</evidence>
<dbReference type="PROSITE" id="PS51284">
    <property type="entry name" value="DOC"/>
    <property type="match status" value="1"/>
</dbReference>
<dbReference type="SUPFAM" id="SSF49785">
    <property type="entry name" value="Galactose-binding domain-like"/>
    <property type="match status" value="1"/>
</dbReference>
<evidence type="ECO:0000313" key="9">
    <source>
        <dbReference type="Proteomes" id="UP001175271"/>
    </source>
</evidence>
<dbReference type="Gene3D" id="2.60.120.260">
    <property type="entry name" value="Galactose-binding domain-like"/>
    <property type="match status" value="1"/>
</dbReference>
<dbReference type="AlphaFoldDB" id="A0AA39HYX8"/>
<dbReference type="Proteomes" id="UP001175271">
    <property type="component" value="Unassembled WGS sequence"/>
</dbReference>
<organism evidence="8 9">
    <name type="scientific">Steinernema hermaphroditum</name>
    <dbReference type="NCBI Taxonomy" id="289476"/>
    <lineage>
        <taxon>Eukaryota</taxon>
        <taxon>Metazoa</taxon>
        <taxon>Ecdysozoa</taxon>
        <taxon>Nematoda</taxon>
        <taxon>Chromadorea</taxon>
        <taxon>Rhabditida</taxon>
        <taxon>Tylenchina</taxon>
        <taxon>Panagrolaimomorpha</taxon>
        <taxon>Strongyloidoidea</taxon>
        <taxon>Steinernematidae</taxon>
        <taxon>Steinernema</taxon>
    </lineage>
</organism>
<feature type="domain" description="DOC" evidence="7">
    <location>
        <begin position="52"/>
        <end position="239"/>
    </location>
</feature>
<proteinExistence type="inferred from homology"/>
<keyword evidence="3" id="KW-0132">Cell division</keyword>
<accession>A0AA39HYX8</accession>
<dbReference type="GO" id="GO:0051301">
    <property type="term" value="P:cell division"/>
    <property type="evidence" value="ECO:0007669"/>
    <property type="project" value="UniProtKB-KW"/>
</dbReference>
<gene>
    <name evidence="8" type="ORF">QR680_011573</name>
</gene>
<evidence type="ECO:0000256" key="3">
    <source>
        <dbReference type="ARBA" id="ARBA00022618"/>
    </source>
</evidence>
<dbReference type="PANTHER" id="PTHR12936:SF0">
    <property type="entry name" value="ANAPHASE-PROMOTING COMPLEX SUBUNIT 10"/>
    <property type="match status" value="1"/>
</dbReference>
<name>A0AA39HYX8_9BILA</name>
<evidence type="ECO:0000256" key="6">
    <source>
        <dbReference type="ARBA" id="ARBA00023306"/>
    </source>
</evidence>
<evidence type="ECO:0000313" key="8">
    <source>
        <dbReference type="EMBL" id="KAK0414698.1"/>
    </source>
</evidence>
<dbReference type="EMBL" id="JAUCMV010000002">
    <property type="protein sequence ID" value="KAK0414698.1"/>
    <property type="molecule type" value="Genomic_DNA"/>
</dbReference>
<dbReference type="GO" id="GO:0070979">
    <property type="term" value="P:protein K11-linked ubiquitination"/>
    <property type="evidence" value="ECO:0007669"/>
    <property type="project" value="TreeGrafter"/>
</dbReference>
<dbReference type="InterPro" id="IPR016901">
    <property type="entry name" value="APC10/Doc1"/>
</dbReference>
<dbReference type="InterPro" id="IPR004939">
    <property type="entry name" value="APC_su10/DOC_dom"/>
</dbReference>
<evidence type="ECO:0000259" key="7">
    <source>
        <dbReference type="PROSITE" id="PS51284"/>
    </source>
</evidence>
<dbReference type="PANTHER" id="PTHR12936">
    <property type="entry name" value="ANAPHASE-PROMOTING COMPLEX 10"/>
    <property type="match status" value="1"/>
</dbReference>
<evidence type="ECO:0000256" key="5">
    <source>
        <dbReference type="ARBA" id="ARBA00022786"/>
    </source>
</evidence>
<protein>
    <recommendedName>
        <fullName evidence="2">Anaphase-promoting complex subunit 10</fullName>
    </recommendedName>
</protein>
<keyword evidence="5" id="KW-0833">Ubl conjugation pathway</keyword>
<comment type="caution">
    <text evidence="8">The sequence shown here is derived from an EMBL/GenBank/DDBJ whole genome shotgun (WGS) entry which is preliminary data.</text>
</comment>
<evidence type="ECO:0000256" key="4">
    <source>
        <dbReference type="ARBA" id="ARBA00022776"/>
    </source>
</evidence>
<reference evidence="8" key="1">
    <citation type="submission" date="2023-06" db="EMBL/GenBank/DDBJ databases">
        <title>Genomic analysis of the entomopathogenic nematode Steinernema hermaphroditum.</title>
        <authorList>
            <person name="Schwarz E.M."/>
            <person name="Heppert J.K."/>
            <person name="Baniya A."/>
            <person name="Schwartz H.T."/>
            <person name="Tan C.-H."/>
            <person name="Antoshechkin I."/>
            <person name="Sternberg P.W."/>
            <person name="Goodrich-Blair H."/>
            <person name="Dillman A.R."/>
        </authorList>
    </citation>
    <scope>NUCLEOTIDE SEQUENCE</scope>
    <source>
        <strain evidence="8">PS9179</strain>
        <tissue evidence="8">Whole animal</tissue>
    </source>
</reference>
<dbReference type="GO" id="GO:0031145">
    <property type="term" value="P:anaphase-promoting complex-dependent catabolic process"/>
    <property type="evidence" value="ECO:0007669"/>
    <property type="project" value="InterPro"/>
</dbReference>
<dbReference type="SMART" id="SM01337">
    <property type="entry name" value="APC10"/>
    <property type="match status" value="1"/>
</dbReference>